<proteinExistence type="predicted"/>
<accession>A0A7X2N1P8</accession>
<gene>
    <name evidence="1" type="ORF">FYJ50_01585</name>
</gene>
<protein>
    <submittedName>
        <fullName evidence="1">Uncharacterized protein</fullName>
    </submittedName>
</protein>
<dbReference type="RefSeq" id="WP_154459294.1">
    <property type="nucleotide sequence ID" value="NZ_VUMM01000002.1"/>
</dbReference>
<keyword evidence="2" id="KW-1185">Reference proteome</keyword>
<sequence length="128" mass="14984">MNHVIQYDSVLFDTENKTMEILDGTKGIYPYTEIVECKRVNELAKYKGKEEPFTHIYYGGRVQGRCFGEKGFYVGLKITLKDGSFLAIYISKNKVYAGNDFQKRDYKEAEQIKNLIDRIIDKYNKRES</sequence>
<organism evidence="1 2">
    <name type="scientific">Floccifex porci</name>
    <dbReference type="NCBI Taxonomy" id="2606629"/>
    <lineage>
        <taxon>Bacteria</taxon>
        <taxon>Bacillati</taxon>
        <taxon>Bacillota</taxon>
        <taxon>Erysipelotrichia</taxon>
        <taxon>Erysipelotrichales</taxon>
        <taxon>Erysipelotrichaceae</taxon>
        <taxon>Floccifex</taxon>
    </lineage>
</organism>
<dbReference type="EMBL" id="VUMM01000002">
    <property type="protein sequence ID" value="MSS00822.1"/>
    <property type="molecule type" value="Genomic_DNA"/>
</dbReference>
<name>A0A7X2N1P8_9FIRM</name>
<evidence type="ECO:0000313" key="2">
    <source>
        <dbReference type="Proteomes" id="UP000470082"/>
    </source>
</evidence>
<dbReference type="Proteomes" id="UP000470082">
    <property type="component" value="Unassembled WGS sequence"/>
</dbReference>
<reference evidence="1 2" key="1">
    <citation type="submission" date="2019-08" db="EMBL/GenBank/DDBJ databases">
        <title>In-depth cultivation of the pig gut microbiome towards novel bacterial diversity and tailored functional studies.</title>
        <authorList>
            <person name="Wylensek D."/>
            <person name="Hitch T.C.A."/>
            <person name="Clavel T."/>
        </authorList>
    </citation>
    <scope>NUCLEOTIDE SEQUENCE [LARGE SCALE GENOMIC DNA]</scope>
    <source>
        <strain evidence="1 2">LKV-178-WT-2G</strain>
    </source>
</reference>
<dbReference type="AlphaFoldDB" id="A0A7X2N1P8"/>
<evidence type="ECO:0000313" key="1">
    <source>
        <dbReference type="EMBL" id="MSS00822.1"/>
    </source>
</evidence>
<comment type="caution">
    <text evidence="1">The sequence shown here is derived from an EMBL/GenBank/DDBJ whole genome shotgun (WGS) entry which is preliminary data.</text>
</comment>